<evidence type="ECO:0000259" key="10">
    <source>
        <dbReference type="PROSITE" id="PS50146"/>
    </source>
</evidence>
<dbReference type="SMART" id="SM00045">
    <property type="entry name" value="DAGKa"/>
    <property type="match status" value="1"/>
</dbReference>
<dbReference type="SUPFAM" id="SSF111331">
    <property type="entry name" value="NAD kinase/diacylglycerol kinase-like"/>
    <property type="match status" value="1"/>
</dbReference>
<dbReference type="PANTHER" id="PTHR11255">
    <property type="entry name" value="DIACYLGLYCEROL KINASE"/>
    <property type="match status" value="1"/>
</dbReference>
<dbReference type="InterPro" id="IPR037607">
    <property type="entry name" value="DGK"/>
</dbReference>
<comment type="subunit">
    <text evidence="2">Monomer.</text>
</comment>
<keyword evidence="4 8" id="KW-0547">Nucleotide-binding</keyword>
<keyword evidence="7" id="KW-0346">Stress response</keyword>
<dbReference type="AlphaFoldDB" id="A0A5N6RD90"/>
<dbReference type="Proteomes" id="UP000327013">
    <property type="component" value="Chromosome 6"/>
</dbReference>
<evidence type="ECO:0000256" key="3">
    <source>
        <dbReference type="ARBA" id="ARBA00022679"/>
    </source>
</evidence>
<keyword evidence="3 8" id="KW-0808">Transferase</keyword>
<evidence type="ECO:0000313" key="12">
    <source>
        <dbReference type="Proteomes" id="UP000327013"/>
    </source>
</evidence>
<dbReference type="GO" id="GO:0007200">
    <property type="term" value="P:phospholipase C-activating G protein-coupled receptor signaling pathway"/>
    <property type="evidence" value="ECO:0007669"/>
    <property type="project" value="InterPro"/>
</dbReference>
<keyword evidence="5 8" id="KW-0418">Kinase</keyword>
<evidence type="ECO:0000256" key="7">
    <source>
        <dbReference type="ARBA" id="ARBA00023016"/>
    </source>
</evidence>
<comment type="catalytic activity">
    <reaction evidence="8">
        <text>a 1,2-diacyl-sn-glycerol + ATP = a 1,2-diacyl-sn-glycero-3-phosphate + ADP + H(+)</text>
        <dbReference type="Rhea" id="RHEA:10272"/>
        <dbReference type="ChEBI" id="CHEBI:15378"/>
        <dbReference type="ChEBI" id="CHEBI:17815"/>
        <dbReference type="ChEBI" id="CHEBI:30616"/>
        <dbReference type="ChEBI" id="CHEBI:58608"/>
        <dbReference type="ChEBI" id="CHEBI:456216"/>
        <dbReference type="EC" id="2.7.1.107"/>
    </reaction>
</comment>
<name>A0A5N6RD90_9ROSI</name>
<organism evidence="11 12">
    <name type="scientific">Carpinus fangiana</name>
    <dbReference type="NCBI Taxonomy" id="176857"/>
    <lineage>
        <taxon>Eukaryota</taxon>
        <taxon>Viridiplantae</taxon>
        <taxon>Streptophyta</taxon>
        <taxon>Embryophyta</taxon>
        <taxon>Tracheophyta</taxon>
        <taxon>Spermatophyta</taxon>
        <taxon>Magnoliopsida</taxon>
        <taxon>eudicotyledons</taxon>
        <taxon>Gunneridae</taxon>
        <taxon>Pentapetalae</taxon>
        <taxon>rosids</taxon>
        <taxon>fabids</taxon>
        <taxon>Fagales</taxon>
        <taxon>Betulaceae</taxon>
        <taxon>Carpinus</taxon>
    </lineage>
</organism>
<dbReference type="OrthoDB" id="242257at2759"/>
<feature type="region of interest" description="Disordered" evidence="9">
    <location>
        <begin position="411"/>
        <end position="445"/>
    </location>
</feature>
<dbReference type="InterPro" id="IPR017438">
    <property type="entry name" value="ATP-NAD_kinase_N"/>
</dbReference>
<evidence type="ECO:0000256" key="2">
    <source>
        <dbReference type="ARBA" id="ARBA00011245"/>
    </source>
</evidence>
<reference evidence="11 12" key="1">
    <citation type="submission" date="2019-06" db="EMBL/GenBank/DDBJ databases">
        <title>A chromosomal-level reference genome of Carpinus fangiana (Coryloideae, Betulaceae).</title>
        <authorList>
            <person name="Yang X."/>
            <person name="Wang Z."/>
            <person name="Zhang L."/>
            <person name="Hao G."/>
            <person name="Liu J."/>
            <person name="Yang Y."/>
        </authorList>
    </citation>
    <scope>NUCLEOTIDE SEQUENCE [LARGE SCALE GENOMIC DNA]</scope>
    <source>
        <strain evidence="11">Cfa_2016G</strain>
        <tissue evidence="11">Leaf</tissue>
    </source>
</reference>
<dbReference type="Gene3D" id="3.40.50.10330">
    <property type="entry name" value="Probable inorganic polyphosphate/atp-NAD kinase, domain 1"/>
    <property type="match status" value="1"/>
</dbReference>
<dbReference type="SMART" id="SM00046">
    <property type="entry name" value="DAGKc"/>
    <property type="match status" value="1"/>
</dbReference>
<sequence>MTDSNSESEFLKNFQIPTYILVPESEVVNVDPAPECPVIVFVNSKSGGQLGGDLLVTFRSLLNENQVFDLEKESPDKVLRRIYVNLEKLKLNEDAAKIKEKLRLIVAGGDGTAGWLLGVVCDLKLSHPPPIATVPLGTGNNLPFAFGWGKKNPGTDRHSVISFLSQVKKAKEMKIDNWHILMRMRAPKEACDPIAPLELPHSLHAFHRVSEGDEMNVEGFHTFRGGFWNYFSMGMDAQVSYAFHSERKLHPEKFKNQLINQSTYAKLGCTQGWFMAPLFHPSGNIAQLAKVNIMKKHGQWQELNIPHRSNKNILMEYELQRDLTPPFVDDGLLEIVGFRDGWHGLVLLAPKGHGTRLAQAHRIRFEFHKGARDHTYMRIDGEPWKQPLPDDDDKVVVEISHLGQVNMLATHESRSKSVHDPLTHSHNNAEEEDSNEEDFAQEREEFRKFGAADTFRIPDEVDISHLS</sequence>
<evidence type="ECO:0000256" key="8">
    <source>
        <dbReference type="RuleBase" id="RU361128"/>
    </source>
</evidence>
<dbReference type="GO" id="GO:0005524">
    <property type="term" value="F:ATP binding"/>
    <property type="evidence" value="ECO:0007669"/>
    <property type="project" value="UniProtKB-KW"/>
</dbReference>
<dbReference type="Pfam" id="PF00781">
    <property type="entry name" value="DAGK_cat"/>
    <property type="match status" value="1"/>
</dbReference>
<evidence type="ECO:0000256" key="6">
    <source>
        <dbReference type="ARBA" id="ARBA00022840"/>
    </source>
</evidence>
<dbReference type="PROSITE" id="PS50146">
    <property type="entry name" value="DAGK"/>
    <property type="match status" value="1"/>
</dbReference>
<keyword evidence="6 8" id="KW-0067">ATP-binding</keyword>
<dbReference type="InterPro" id="IPR016064">
    <property type="entry name" value="NAD/diacylglycerol_kinase_sf"/>
</dbReference>
<evidence type="ECO:0000256" key="1">
    <source>
        <dbReference type="ARBA" id="ARBA00009280"/>
    </source>
</evidence>
<dbReference type="FunFam" id="3.40.50.10330:FF:000016">
    <property type="entry name" value="Diacylglycerol kinase"/>
    <property type="match status" value="1"/>
</dbReference>
<feature type="compositionally biased region" description="Acidic residues" evidence="9">
    <location>
        <begin position="430"/>
        <end position="439"/>
    </location>
</feature>
<evidence type="ECO:0000313" key="11">
    <source>
        <dbReference type="EMBL" id="KAE8075837.1"/>
    </source>
</evidence>
<dbReference type="InterPro" id="IPR001206">
    <property type="entry name" value="Diacylglycerol_kinase_cat_dom"/>
</dbReference>
<evidence type="ECO:0000256" key="5">
    <source>
        <dbReference type="ARBA" id="ARBA00022777"/>
    </source>
</evidence>
<protein>
    <recommendedName>
        <fullName evidence="8">Diacylglycerol kinase</fullName>
        <shortName evidence="8">DAG kinase</shortName>
        <ecNumber evidence="8">2.7.1.107</ecNumber>
    </recommendedName>
</protein>
<dbReference type="EC" id="2.7.1.107" evidence="8"/>
<dbReference type="GO" id="GO:0016020">
    <property type="term" value="C:membrane"/>
    <property type="evidence" value="ECO:0007669"/>
    <property type="project" value="TreeGrafter"/>
</dbReference>
<dbReference type="Pfam" id="PF00609">
    <property type="entry name" value="DAGK_acc"/>
    <property type="match status" value="1"/>
</dbReference>
<accession>A0A5N6RD90</accession>
<gene>
    <name evidence="11" type="ORF">FH972_014524</name>
</gene>
<dbReference type="EMBL" id="CM017326">
    <property type="protein sequence ID" value="KAE8075837.1"/>
    <property type="molecule type" value="Genomic_DNA"/>
</dbReference>
<proteinExistence type="inferred from homology"/>
<keyword evidence="12" id="KW-1185">Reference proteome</keyword>
<comment type="similarity">
    <text evidence="1 8">Belongs to the eukaryotic diacylglycerol kinase family.</text>
</comment>
<feature type="domain" description="DAGKc" evidence="10">
    <location>
        <begin position="33"/>
        <end position="184"/>
    </location>
</feature>
<dbReference type="InterPro" id="IPR000756">
    <property type="entry name" value="Diacylglycerol_kin_accessory"/>
</dbReference>
<evidence type="ECO:0000256" key="4">
    <source>
        <dbReference type="ARBA" id="ARBA00022741"/>
    </source>
</evidence>
<dbReference type="PANTHER" id="PTHR11255:SF98">
    <property type="entry name" value="DIACYLGLYCEROL KINASE 5"/>
    <property type="match status" value="1"/>
</dbReference>
<feature type="compositionally biased region" description="Basic and acidic residues" evidence="9">
    <location>
        <begin position="411"/>
        <end position="429"/>
    </location>
</feature>
<evidence type="ECO:0000256" key="9">
    <source>
        <dbReference type="SAM" id="MobiDB-lite"/>
    </source>
</evidence>
<dbReference type="GO" id="GO:0004143">
    <property type="term" value="F:ATP-dependent diacylglycerol kinase activity"/>
    <property type="evidence" value="ECO:0007669"/>
    <property type="project" value="UniProtKB-EC"/>
</dbReference>